<accession>A0A2N9GVA2</accession>
<organism evidence="2">
    <name type="scientific">Fagus sylvatica</name>
    <name type="common">Beechnut</name>
    <dbReference type="NCBI Taxonomy" id="28930"/>
    <lineage>
        <taxon>Eukaryota</taxon>
        <taxon>Viridiplantae</taxon>
        <taxon>Streptophyta</taxon>
        <taxon>Embryophyta</taxon>
        <taxon>Tracheophyta</taxon>
        <taxon>Spermatophyta</taxon>
        <taxon>Magnoliopsida</taxon>
        <taxon>eudicotyledons</taxon>
        <taxon>Gunneridae</taxon>
        <taxon>Pentapetalae</taxon>
        <taxon>rosids</taxon>
        <taxon>fabids</taxon>
        <taxon>Fagales</taxon>
        <taxon>Fagaceae</taxon>
        <taxon>Fagus</taxon>
    </lineage>
</organism>
<protein>
    <submittedName>
        <fullName evidence="2">Uncharacterized protein</fullName>
    </submittedName>
</protein>
<evidence type="ECO:0000256" key="1">
    <source>
        <dbReference type="SAM" id="Phobius"/>
    </source>
</evidence>
<evidence type="ECO:0000313" key="2">
    <source>
        <dbReference type="EMBL" id="SPD03453.1"/>
    </source>
</evidence>
<dbReference type="AlphaFoldDB" id="A0A2N9GVA2"/>
<gene>
    <name evidence="2" type="ORF">FSB_LOCUS31335</name>
</gene>
<reference evidence="2" key="1">
    <citation type="submission" date="2018-02" db="EMBL/GenBank/DDBJ databases">
        <authorList>
            <person name="Cohen D.B."/>
            <person name="Kent A.D."/>
        </authorList>
    </citation>
    <scope>NUCLEOTIDE SEQUENCE</scope>
</reference>
<keyword evidence="1" id="KW-1133">Transmembrane helix</keyword>
<keyword evidence="1" id="KW-0472">Membrane</keyword>
<proteinExistence type="predicted"/>
<name>A0A2N9GVA2_FAGSY</name>
<keyword evidence="1" id="KW-0812">Transmembrane</keyword>
<feature type="transmembrane region" description="Helical" evidence="1">
    <location>
        <begin position="12"/>
        <end position="34"/>
    </location>
</feature>
<dbReference type="EMBL" id="OIVN01002417">
    <property type="protein sequence ID" value="SPD03453.1"/>
    <property type="molecule type" value="Genomic_DNA"/>
</dbReference>
<sequence length="73" mass="8440">MVQFLDPFSPLSLFFNGLTFAILHCRYPIVLYLFKFSLTLPFPLQVMPICLELPVFFSQLLFPTSVQPNQSLI</sequence>